<comment type="similarity">
    <text evidence="1">Belongs to the four-carbon acid sugar kinase family.</text>
</comment>
<dbReference type="AlphaFoldDB" id="A0A5C6ACE5"/>
<name>A0A5C6ACE5_9BACT</name>
<comment type="caution">
    <text evidence="9">The sequence shown here is derived from an EMBL/GenBank/DDBJ whole genome shotgun (WGS) entry which is preliminary data.</text>
</comment>
<reference evidence="9 10" key="1">
    <citation type="submission" date="2019-02" db="EMBL/GenBank/DDBJ databases">
        <title>Deep-cultivation of Planctomycetes and their phenomic and genomic characterization uncovers novel biology.</title>
        <authorList>
            <person name="Wiegand S."/>
            <person name="Jogler M."/>
            <person name="Boedeker C."/>
            <person name="Pinto D."/>
            <person name="Vollmers J."/>
            <person name="Rivas-Marin E."/>
            <person name="Kohn T."/>
            <person name="Peeters S.H."/>
            <person name="Heuer A."/>
            <person name="Rast P."/>
            <person name="Oberbeckmann S."/>
            <person name="Bunk B."/>
            <person name="Jeske O."/>
            <person name="Meyerdierks A."/>
            <person name="Storesund J.E."/>
            <person name="Kallscheuer N."/>
            <person name="Luecker S."/>
            <person name="Lage O.M."/>
            <person name="Pohl T."/>
            <person name="Merkel B.J."/>
            <person name="Hornburger P."/>
            <person name="Mueller R.-W."/>
            <person name="Bruemmer F."/>
            <person name="Labrenz M."/>
            <person name="Spormann A.M."/>
            <person name="Op Den Camp H."/>
            <person name="Overmann J."/>
            <person name="Amann R."/>
            <person name="Jetten M.S.M."/>
            <person name="Mascher T."/>
            <person name="Medema M.H."/>
            <person name="Devos D.P."/>
            <person name="Kaster A.-K."/>
            <person name="Ovreas L."/>
            <person name="Rohde M."/>
            <person name="Galperin M.Y."/>
            <person name="Jogler C."/>
        </authorList>
    </citation>
    <scope>NUCLEOTIDE SEQUENCE [LARGE SCALE GENOMIC DNA]</scope>
    <source>
        <strain evidence="9 10">Pla108</strain>
    </source>
</reference>
<keyword evidence="6" id="KW-0119">Carbohydrate metabolism</keyword>
<dbReference type="Gene3D" id="3.40.50.10840">
    <property type="entry name" value="Putative sugar-binding, N-terminal domain"/>
    <property type="match status" value="1"/>
</dbReference>
<dbReference type="SUPFAM" id="SSF142764">
    <property type="entry name" value="YgbK-like"/>
    <property type="match status" value="1"/>
</dbReference>
<dbReference type="InterPro" id="IPR010737">
    <property type="entry name" value="4-carb_acid_sugar_kinase_N"/>
</dbReference>
<evidence type="ECO:0000256" key="1">
    <source>
        <dbReference type="ARBA" id="ARBA00005715"/>
    </source>
</evidence>
<dbReference type="InterPro" id="IPR037051">
    <property type="entry name" value="4-carb_acid_sugar_kinase_N_sf"/>
</dbReference>
<evidence type="ECO:0000256" key="2">
    <source>
        <dbReference type="ARBA" id="ARBA00022679"/>
    </source>
</evidence>
<evidence type="ECO:0000256" key="3">
    <source>
        <dbReference type="ARBA" id="ARBA00022741"/>
    </source>
</evidence>
<dbReference type="GO" id="GO:0005524">
    <property type="term" value="F:ATP binding"/>
    <property type="evidence" value="ECO:0007669"/>
    <property type="project" value="UniProtKB-KW"/>
</dbReference>
<evidence type="ECO:0008006" key="11">
    <source>
        <dbReference type="Google" id="ProtNLM"/>
    </source>
</evidence>
<feature type="domain" description="Four-carbon acid sugar kinase N-terminal" evidence="7">
    <location>
        <begin position="12"/>
        <end position="257"/>
    </location>
</feature>
<keyword evidence="4" id="KW-0418">Kinase</keyword>
<evidence type="ECO:0000259" key="7">
    <source>
        <dbReference type="Pfam" id="PF07005"/>
    </source>
</evidence>
<evidence type="ECO:0000313" key="10">
    <source>
        <dbReference type="Proteomes" id="UP000317421"/>
    </source>
</evidence>
<protein>
    <recommendedName>
        <fullName evidence="11">Four-carbon acid sugar kinase family protein</fullName>
    </recommendedName>
</protein>
<keyword evidence="3" id="KW-0547">Nucleotide-binding</keyword>
<dbReference type="RefSeq" id="WP_197526419.1">
    <property type="nucleotide sequence ID" value="NZ_SJPR01000002.1"/>
</dbReference>
<keyword evidence="10" id="KW-1185">Reference proteome</keyword>
<evidence type="ECO:0000256" key="6">
    <source>
        <dbReference type="ARBA" id="ARBA00023277"/>
    </source>
</evidence>
<evidence type="ECO:0000313" key="9">
    <source>
        <dbReference type="EMBL" id="TWT97684.1"/>
    </source>
</evidence>
<evidence type="ECO:0000256" key="4">
    <source>
        <dbReference type="ARBA" id="ARBA00022777"/>
    </source>
</evidence>
<accession>A0A5C6ACE5</accession>
<dbReference type="InterPro" id="IPR042213">
    <property type="entry name" value="NBD_C_sf"/>
</dbReference>
<feature type="domain" description="Four-carbon acid sugar kinase nucleotide binding" evidence="8">
    <location>
        <begin position="279"/>
        <end position="438"/>
    </location>
</feature>
<dbReference type="InterPro" id="IPR031475">
    <property type="entry name" value="NBD_C"/>
</dbReference>
<dbReference type="GO" id="GO:0016301">
    <property type="term" value="F:kinase activity"/>
    <property type="evidence" value="ECO:0007669"/>
    <property type="project" value="UniProtKB-KW"/>
</dbReference>
<evidence type="ECO:0000259" key="8">
    <source>
        <dbReference type="Pfam" id="PF17042"/>
    </source>
</evidence>
<sequence length="451" mass="47396">MIQTAQKPPLRLAYYADDFTGATDALEQLESAGVPTVLFLEAPSARALADYPGAEAIGVAGRSRSLPTEELADEVGPALEKLRDLGAPHVHYKVCSTFDSSPAIGSIGRVIDVAAGLFDGPFIPLVVGAPHLGRWCVFGNLFAGVGIGAETEAYRLDRHPSMSRHPVTPADEADLRVQLSRQTSRSIGLIDVRLLDGPEQGAAERLANGVAKQTAEVLLFDCLTAEHLKRIGAAINPLGSPTRPLFSVGSSAIESALTSVWPQRRKRPSPAAPSEGRLLVLSGSCSPVSLEQIHVAEQAGLTVATLQPDRLAEATWESYVDEVITAAIRASARTPGLVVTTHKTSVASAGSRLDAARLGKAFGRVYRACRQQLPIGLTVVMGGDTSSYTARALGIESLTMTAPLTAGAPLCEVRSADPLVDGAAFVFKGGQVGRPDLFVSLTSRSNLPVTL</sequence>
<evidence type="ECO:0000256" key="5">
    <source>
        <dbReference type="ARBA" id="ARBA00022840"/>
    </source>
</evidence>
<dbReference type="Proteomes" id="UP000317421">
    <property type="component" value="Unassembled WGS sequence"/>
</dbReference>
<gene>
    <name evidence="9" type="ORF">Pla108_18360</name>
</gene>
<keyword evidence="5" id="KW-0067">ATP-binding</keyword>
<keyword evidence="2" id="KW-0808">Transferase</keyword>
<organism evidence="9 10">
    <name type="scientific">Botrimarina colliarenosi</name>
    <dbReference type="NCBI Taxonomy" id="2528001"/>
    <lineage>
        <taxon>Bacteria</taxon>
        <taxon>Pseudomonadati</taxon>
        <taxon>Planctomycetota</taxon>
        <taxon>Planctomycetia</taxon>
        <taxon>Pirellulales</taxon>
        <taxon>Lacipirellulaceae</taxon>
        <taxon>Botrimarina</taxon>
    </lineage>
</organism>
<dbReference type="Pfam" id="PF07005">
    <property type="entry name" value="SBD_N"/>
    <property type="match status" value="1"/>
</dbReference>
<proteinExistence type="inferred from homology"/>
<dbReference type="Gene3D" id="3.40.980.20">
    <property type="entry name" value="Four-carbon acid sugar kinase, nucleotide binding domain"/>
    <property type="match status" value="1"/>
</dbReference>
<dbReference type="Pfam" id="PF17042">
    <property type="entry name" value="NBD_C"/>
    <property type="match status" value="1"/>
</dbReference>
<dbReference type="EMBL" id="SJPR01000002">
    <property type="protein sequence ID" value="TWT97684.1"/>
    <property type="molecule type" value="Genomic_DNA"/>
</dbReference>